<dbReference type="PANTHER" id="PTHR44591">
    <property type="entry name" value="STRESS RESPONSE REGULATOR PROTEIN 1"/>
    <property type="match status" value="1"/>
</dbReference>
<dbReference type="Pfam" id="PF12728">
    <property type="entry name" value="HTH_17"/>
    <property type="match status" value="1"/>
</dbReference>
<evidence type="ECO:0000256" key="2">
    <source>
        <dbReference type="PROSITE-ProRule" id="PRU00169"/>
    </source>
</evidence>
<dbReference type="AlphaFoldDB" id="A0A918RJE5"/>
<dbReference type="PANTHER" id="PTHR44591:SF3">
    <property type="entry name" value="RESPONSE REGULATORY DOMAIN-CONTAINING PROTEIN"/>
    <property type="match status" value="1"/>
</dbReference>
<dbReference type="Gene3D" id="1.10.1660.10">
    <property type="match status" value="1"/>
</dbReference>
<dbReference type="Gene3D" id="3.40.50.2300">
    <property type="match status" value="1"/>
</dbReference>
<dbReference type="RefSeq" id="WP_189398464.1">
    <property type="nucleotide sequence ID" value="NZ_BMXA01000001.1"/>
</dbReference>
<sequence length="205" mass="22581">MSNQNEKEFYTTIEAAKLLGVSVRTVQLWVENGSLEAWKTAGGHRRIVAKSVADRVAGKPSLDVVQNYAKKKKRILVVEDNPTVAKFYQAVIDSWQQPIEVVVKHDGFEGLVEIGKALPDLLISDIYMPGMDGLQMIRSLYKSQLLSSDKIIVISGLSSDSIAERGGIPAEVAYFKKPVNVDELRNTVFERLELASTTSKSAVAT</sequence>
<evidence type="ECO:0000313" key="5">
    <source>
        <dbReference type="Proteomes" id="UP000614811"/>
    </source>
</evidence>
<dbReference type="GO" id="GO:0000160">
    <property type="term" value="P:phosphorelay signal transduction system"/>
    <property type="evidence" value="ECO:0007669"/>
    <property type="project" value="InterPro"/>
</dbReference>
<dbReference type="SUPFAM" id="SSF46955">
    <property type="entry name" value="Putative DNA-binding domain"/>
    <property type="match status" value="1"/>
</dbReference>
<dbReference type="SMART" id="SM00448">
    <property type="entry name" value="REC"/>
    <property type="match status" value="1"/>
</dbReference>
<dbReference type="Proteomes" id="UP000614811">
    <property type="component" value="Unassembled WGS sequence"/>
</dbReference>
<dbReference type="NCBIfam" id="TIGR01764">
    <property type="entry name" value="excise"/>
    <property type="match status" value="1"/>
</dbReference>
<dbReference type="GO" id="GO:0003677">
    <property type="term" value="F:DNA binding"/>
    <property type="evidence" value="ECO:0007669"/>
    <property type="project" value="InterPro"/>
</dbReference>
<protein>
    <recommendedName>
        <fullName evidence="3">Response regulatory domain-containing protein</fullName>
    </recommendedName>
</protein>
<proteinExistence type="predicted"/>
<organism evidence="4 5">
    <name type="scientific">Arenicella chitinivorans</name>
    <dbReference type="NCBI Taxonomy" id="1329800"/>
    <lineage>
        <taxon>Bacteria</taxon>
        <taxon>Pseudomonadati</taxon>
        <taxon>Pseudomonadota</taxon>
        <taxon>Gammaproteobacteria</taxon>
        <taxon>Arenicellales</taxon>
        <taxon>Arenicellaceae</taxon>
        <taxon>Arenicella</taxon>
    </lineage>
</organism>
<reference evidence="4" key="2">
    <citation type="submission" date="2020-09" db="EMBL/GenBank/DDBJ databases">
        <authorList>
            <person name="Sun Q."/>
            <person name="Kim S."/>
        </authorList>
    </citation>
    <scope>NUCLEOTIDE SEQUENCE</scope>
    <source>
        <strain evidence="4">KCTC 12711</strain>
    </source>
</reference>
<dbReference type="InterPro" id="IPR001789">
    <property type="entry name" value="Sig_transdc_resp-reg_receiver"/>
</dbReference>
<dbReference type="EMBL" id="BMXA01000001">
    <property type="protein sequence ID" value="GGZ99744.1"/>
    <property type="molecule type" value="Genomic_DNA"/>
</dbReference>
<dbReference type="InterPro" id="IPR011006">
    <property type="entry name" value="CheY-like_superfamily"/>
</dbReference>
<dbReference type="InterPro" id="IPR041657">
    <property type="entry name" value="HTH_17"/>
</dbReference>
<dbReference type="Pfam" id="PF00072">
    <property type="entry name" value="Response_reg"/>
    <property type="match status" value="1"/>
</dbReference>
<gene>
    <name evidence="4" type="ORF">GCM10008090_05490</name>
</gene>
<reference evidence="4" key="1">
    <citation type="journal article" date="2014" name="Int. J. Syst. Evol. Microbiol.">
        <title>Complete genome sequence of Corynebacterium casei LMG S-19264T (=DSM 44701T), isolated from a smear-ripened cheese.</title>
        <authorList>
            <consortium name="US DOE Joint Genome Institute (JGI-PGF)"/>
            <person name="Walter F."/>
            <person name="Albersmeier A."/>
            <person name="Kalinowski J."/>
            <person name="Ruckert C."/>
        </authorList>
    </citation>
    <scope>NUCLEOTIDE SEQUENCE</scope>
    <source>
        <strain evidence="4">KCTC 12711</strain>
    </source>
</reference>
<evidence type="ECO:0000313" key="4">
    <source>
        <dbReference type="EMBL" id="GGZ99744.1"/>
    </source>
</evidence>
<keyword evidence="1 2" id="KW-0597">Phosphoprotein</keyword>
<dbReference type="InterPro" id="IPR009061">
    <property type="entry name" value="DNA-bd_dom_put_sf"/>
</dbReference>
<comment type="caution">
    <text evidence="4">The sequence shown here is derived from an EMBL/GenBank/DDBJ whole genome shotgun (WGS) entry which is preliminary data.</text>
</comment>
<accession>A0A918RJE5</accession>
<evidence type="ECO:0000256" key="1">
    <source>
        <dbReference type="ARBA" id="ARBA00022553"/>
    </source>
</evidence>
<name>A0A918RJE5_9GAMM</name>
<evidence type="ECO:0000259" key="3">
    <source>
        <dbReference type="PROSITE" id="PS50110"/>
    </source>
</evidence>
<dbReference type="InterPro" id="IPR050595">
    <property type="entry name" value="Bact_response_regulator"/>
</dbReference>
<dbReference type="InterPro" id="IPR010093">
    <property type="entry name" value="SinI_DNA-bd"/>
</dbReference>
<dbReference type="CDD" id="cd04762">
    <property type="entry name" value="HTH_MerR-trunc"/>
    <property type="match status" value="1"/>
</dbReference>
<keyword evidence="5" id="KW-1185">Reference proteome</keyword>
<dbReference type="PROSITE" id="PS50110">
    <property type="entry name" value="RESPONSE_REGULATORY"/>
    <property type="match status" value="1"/>
</dbReference>
<feature type="domain" description="Response regulatory" evidence="3">
    <location>
        <begin position="74"/>
        <end position="192"/>
    </location>
</feature>
<dbReference type="SUPFAM" id="SSF52172">
    <property type="entry name" value="CheY-like"/>
    <property type="match status" value="1"/>
</dbReference>
<feature type="modified residue" description="4-aspartylphosphate" evidence="2">
    <location>
        <position position="125"/>
    </location>
</feature>